<sequence>MPFFPFLDEHYGSPQYELLPAKAFKLHMMTCLWSAKIGTDGAITSKMLRRVSGLKKSELDKLVGILTSEEFQLWETTDDGYQIRDWPPMAMQAHIEHKREVDRLRQRKWRSKRRAEQAEDTAATEGNAAPAHTESDERPRHQPAEAPDPAEADTEPPAARAEENAATVTHLDEHLRRRPAEDEHQAAPSEHDQQPFDVTRESRGPDHTSPLQTNPDHPTAHQSTPEQSRTTTTTRRTTPPPPRSTPERASPAERDQAELLCQRLAQAVRGNGARAKVTHAWRDHARRLLTADNRHLEFETVVNVLDWAARHDFWHARILSMPKFHQHFDTLLLQYRAEHNRPNRAAQRGTSADSMEAKIAWLLSGGTRVEADPDVLEATVVYGALP</sequence>
<feature type="compositionally biased region" description="Low complexity" evidence="1">
    <location>
        <begin position="222"/>
        <end position="237"/>
    </location>
</feature>
<evidence type="ECO:0000313" key="2">
    <source>
        <dbReference type="EMBL" id="GAA4009888.1"/>
    </source>
</evidence>
<dbReference type="RefSeq" id="WP_344876014.1">
    <property type="nucleotide sequence ID" value="NZ_BAABAL010000012.1"/>
</dbReference>
<comment type="caution">
    <text evidence="2">The sequence shown here is derived from an EMBL/GenBank/DDBJ whole genome shotgun (WGS) entry which is preliminary data.</text>
</comment>
<name>A0ABP7SD03_9PSEU</name>
<accession>A0ABP7SD03</accession>
<evidence type="ECO:0008006" key="4">
    <source>
        <dbReference type="Google" id="ProtNLM"/>
    </source>
</evidence>
<dbReference type="EMBL" id="BAABAL010000012">
    <property type="protein sequence ID" value="GAA4009888.1"/>
    <property type="molecule type" value="Genomic_DNA"/>
</dbReference>
<protein>
    <recommendedName>
        <fullName evidence="4">DUF1376 domain-containing protein</fullName>
    </recommendedName>
</protein>
<reference evidence="3" key="1">
    <citation type="journal article" date="2019" name="Int. J. Syst. Evol. Microbiol.">
        <title>The Global Catalogue of Microorganisms (GCM) 10K type strain sequencing project: providing services to taxonomists for standard genome sequencing and annotation.</title>
        <authorList>
            <consortium name="The Broad Institute Genomics Platform"/>
            <consortium name="The Broad Institute Genome Sequencing Center for Infectious Disease"/>
            <person name="Wu L."/>
            <person name="Ma J."/>
        </authorList>
    </citation>
    <scope>NUCLEOTIDE SEQUENCE [LARGE SCALE GENOMIC DNA]</scope>
    <source>
        <strain evidence="3">JCM 17342</strain>
    </source>
</reference>
<dbReference type="Proteomes" id="UP001501747">
    <property type="component" value="Unassembled WGS sequence"/>
</dbReference>
<organism evidence="2 3">
    <name type="scientific">Allokutzneria multivorans</name>
    <dbReference type="NCBI Taxonomy" id="1142134"/>
    <lineage>
        <taxon>Bacteria</taxon>
        <taxon>Bacillati</taxon>
        <taxon>Actinomycetota</taxon>
        <taxon>Actinomycetes</taxon>
        <taxon>Pseudonocardiales</taxon>
        <taxon>Pseudonocardiaceae</taxon>
        <taxon>Allokutzneria</taxon>
    </lineage>
</organism>
<feature type="region of interest" description="Disordered" evidence="1">
    <location>
        <begin position="103"/>
        <end position="254"/>
    </location>
</feature>
<feature type="compositionally biased region" description="Basic and acidic residues" evidence="1">
    <location>
        <begin position="133"/>
        <end position="143"/>
    </location>
</feature>
<evidence type="ECO:0000256" key="1">
    <source>
        <dbReference type="SAM" id="MobiDB-lite"/>
    </source>
</evidence>
<proteinExistence type="predicted"/>
<feature type="compositionally biased region" description="Basic and acidic residues" evidence="1">
    <location>
        <begin position="170"/>
        <end position="206"/>
    </location>
</feature>
<evidence type="ECO:0000313" key="3">
    <source>
        <dbReference type="Proteomes" id="UP001501747"/>
    </source>
</evidence>
<keyword evidence="3" id="KW-1185">Reference proteome</keyword>
<gene>
    <name evidence="2" type="ORF">GCM10022247_35040</name>
</gene>